<dbReference type="EMBL" id="DXEQ01000073">
    <property type="protein sequence ID" value="HIX71870.1"/>
    <property type="molecule type" value="Genomic_DNA"/>
</dbReference>
<dbReference type="InterPro" id="IPR038763">
    <property type="entry name" value="DHH_sf"/>
</dbReference>
<name>A0A9D1X5G2_9FIRM</name>
<dbReference type="PANTHER" id="PTHR47618">
    <property type="entry name" value="BIFUNCTIONAL OLIGORIBONUCLEASE AND PAP PHOSPHATASE NRNA"/>
    <property type="match status" value="1"/>
</dbReference>
<dbReference type="PANTHER" id="PTHR47618:SF1">
    <property type="entry name" value="BIFUNCTIONAL OLIGORIBONUCLEASE AND PAP PHOSPHATASE NRNA"/>
    <property type="match status" value="1"/>
</dbReference>
<dbReference type="InterPro" id="IPR003156">
    <property type="entry name" value="DHHA1_dom"/>
</dbReference>
<comment type="caution">
    <text evidence="2">The sequence shown here is derived from an EMBL/GenBank/DDBJ whole genome shotgun (WGS) entry which is preliminary data.</text>
</comment>
<dbReference type="AlphaFoldDB" id="A0A9D1X5G2"/>
<gene>
    <name evidence="2" type="ORF">H9849_02495</name>
</gene>
<evidence type="ECO:0000259" key="1">
    <source>
        <dbReference type="Pfam" id="PF02272"/>
    </source>
</evidence>
<protein>
    <submittedName>
        <fullName evidence="2">Bifunctional oligoribonuclease/PAP phosphatase NrnA</fullName>
    </submittedName>
</protein>
<feature type="domain" description="DHHA1" evidence="1">
    <location>
        <begin position="4"/>
        <end position="84"/>
    </location>
</feature>
<reference evidence="2" key="1">
    <citation type="journal article" date="2021" name="PeerJ">
        <title>Extensive microbial diversity within the chicken gut microbiome revealed by metagenomics and culture.</title>
        <authorList>
            <person name="Gilroy R."/>
            <person name="Ravi A."/>
            <person name="Getino M."/>
            <person name="Pursley I."/>
            <person name="Horton D.L."/>
            <person name="Alikhan N.F."/>
            <person name="Baker D."/>
            <person name="Gharbi K."/>
            <person name="Hall N."/>
            <person name="Watson M."/>
            <person name="Adriaenssens E.M."/>
            <person name="Foster-Nyarko E."/>
            <person name="Jarju S."/>
            <person name="Secka A."/>
            <person name="Antonio M."/>
            <person name="Oren A."/>
            <person name="Chaudhuri R.R."/>
            <person name="La Ragione R."/>
            <person name="Hildebrand F."/>
            <person name="Pallen M.J."/>
        </authorList>
    </citation>
    <scope>NUCLEOTIDE SEQUENCE</scope>
    <source>
        <strain evidence="2">ChiSxjej3B15-1167</strain>
    </source>
</reference>
<dbReference type="Proteomes" id="UP000886805">
    <property type="component" value="Unassembled WGS sequence"/>
</dbReference>
<dbReference type="Pfam" id="PF02272">
    <property type="entry name" value="DHHA1"/>
    <property type="match status" value="1"/>
</dbReference>
<feature type="non-terminal residue" evidence="2">
    <location>
        <position position="1"/>
    </location>
</feature>
<dbReference type="InterPro" id="IPR051319">
    <property type="entry name" value="Oligoribo/pAp-PDE_c-di-AMP_PDE"/>
</dbReference>
<reference evidence="2" key="2">
    <citation type="submission" date="2021-04" db="EMBL/GenBank/DDBJ databases">
        <authorList>
            <person name="Gilroy R."/>
        </authorList>
    </citation>
    <scope>NUCLEOTIDE SEQUENCE</scope>
    <source>
        <strain evidence="2">ChiSxjej3B15-1167</strain>
    </source>
</reference>
<proteinExistence type="predicted"/>
<organism evidence="2 3">
    <name type="scientific">Candidatus Anaerobutyricum stercoripullorum</name>
    <dbReference type="NCBI Taxonomy" id="2838456"/>
    <lineage>
        <taxon>Bacteria</taxon>
        <taxon>Bacillati</taxon>
        <taxon>Bacillota</taxon>
        <taxon>Clostridia</taxon>
        <taxon>Lachnospirales</taxon>
        <taxon>Lachnospiraceae</taxon>
        <taxon>Anaerobutyricum</taxon>
    </lineage>
</organism>
<dbReference type="GO" id="GO:0003676">
    <property type="term" value="F:nucleic acid binding"/>
    <property type="evidence" value="ECO:0007669"/>
    <property type="project" value="InterPro"/>
</dbReference>
<accession>A0A9D1X5G2</accession>
<evidence type="ECO:0000313" key="2">
    <source>
        <dbReference type="EMBL" id="HIX71870.1"/>
    </source>
</evidence>
<dbReference type="SUPFAM" id="SSF64182">
    <property type="entry name" value="DHH phosphoesterases"/>
    <property type="match status" value="1"/>
</dbReference>
<evidence type="ECO:0000313" key="3">
    <source>
        <dbReference type="Proteomes" id="UP000886805"/>
    </source>
</evidence>
<sequence>DFYGIDSKDLEGVIDQLRVTEGVECALFLYEKVEGEFKVSMRSNGKVDVRKIAEQFGGGGHVRAAGCTMTGNVRDVVNNLTSYMEQQLTQDEDL</sequence>
<dbReference type="Gene3D" id="3.10.310.30">
    <property type="match status" value="1"/>
</dbReference>